<feature type="region of interest" description="Disordered" evidence="8">
    <location>
        <begin position="1"/>
        <end position="111"/>
    </location>
</feature>
<dbReference type="PANTHER" id="PTHR31503:SF18">
    <property type="entry name" value="CA(2+)_H(+) EXCHANGER, PUTATIVE (EUROFUNG)-RELATED"/>
    <property type="match status" value="1"/>
</dbReference>
<feature type="domain" description="Sodium/calcium exchanger membrane region" evidence="10">
    <location>
        <begin position="202"/>
        <end position="355"/>
    </location>
</feature>
<keyword evidence="7 9" id="KW-0472">Membrane</keyword>
<evidence type="ECO:0000256" key="7">
    <source>
        <dbReference type="ARBA" id="ARBA00023136"/>
    </source>
</evidence>
<evidence type="ECO:0000256" key="5">
    <source>
        <dbReference type="ARBA" id="ARBA00022989"/>
    </source>
</evidence>
<dbReference type="GO" id="GO:0012505">
    <property type="term" value="C:endomembrane system"/>
    <property type="evidence" value="ECO:0007669"/>
    <property type="project" value="UniProtKB-SubCell"/>
</dbReference>
<feature type="compositionally biased region" description="Polar residues" evidence="8">
    <location>
        <begin position="142"/>
        <end position="157"/>
    </location>
</feature>
<dbReference type="InterPro" id="IPR004713">
    <property type="entry name" value="CaH_exchang"/>
</dbReference>
<comment type="caution">
    <text evidence="11">The sequence shown here is derived from an EMBL/GenBank/DDBJ whole genome shotgun (WGS) entry which is preliminary data.</text>
</comment>
<feature type="transmembrane region" description="Helical" evidence="9">
    <location>
        <begin position="680"/>
        <end position="703"/>
    </location>
</feature>
<feature type="compositionally biased region" description="Low complexity" evidence="8">
    <location>
        <begin position="64"/>
        <end position="82"/>
    </location>
</feature>
<feature type="transmembrane region" description="Helical" evidence="9">
    <location>
        <begin position="647"/>
        <end position="668"/>
    </location>
</feature>
<dbReference type="InterPro" id="IPR044880">
    <property type="entry name" value="NCX_ion-bd_dom_sf"/>
</dbReference>
<evidence type="ECO:0000256" key="8">
    <source>
        <dbReference type="SAM" id="MobiDB-lite"/>
    </source>
</evidence>
<evidence type="ECO:0000313" key="12">
    <source>
        <dbReference type="Proteomes" id="UP000326340"/>
    </source>
</evidence>
<dbReference type="Proteomes" id="UP000326340">
    <property type="component" value="Unassembled WGS sequence"/>
</dbReference>
<organism evidence="11 12">
    <name type="scientific">Colletotrichum shisoi</name>
    <dbReference type="NCBI Taxonomy" id="2078593"/>
    <lineage>
        <taxon>Eukaryota</taxon>
        <taxon>Fungi</taxon>
        <taxon>Dikarya</taxon>
        <taxon>Ascomycota</taxon>
        <taxon>Pezizomycotina</taxon>
        <taxon>Sordariomycetes</taxon>
        <taxon>Hypocreomycetidae</taxon>
        <taxon>Glomerellales</taxon>
        <taxon>Glomerellaceae</taxon>
        <taxon>Colletotrichum</taxon>
        <taxon>Colletotrichum destructivum species complex</taxon>
    </lineage>
</organism>
<dbReference type="GO" id="GO:0006874">
    <property type="term" value="P:intracellular calcium ion homeostasis"/>
    <property type="evidence" value="ECO:0007669"/>
    <property type="project" value="TreeGrafter"/>
</dbReference>
<dbReference type="OrthoDB" id="1699231at2759"/>
<feature type="compositionally biased region" description="Basic residues" evidence="8">
    <location>
        <begin position="410"/>
        <end position="424"/>
    </location>
</feature>
<evidence type="ECO:0000256" key="6">
    <source>
        <dbReference type="ARBA" id="ARBA00023065"/>
    </source>
</evidence>
<keyword evidence="5 9" id="KW-1133">Transmembrane helix</keyword>
<evidence type="ECO:0000256" key="9">
    <source>
        <dbReference type="SAM" id="Phobius"/>
    </source>
</evidence>
<evidence type="ECO:0000256" key="4">
    <source>
        <dbReference type="ARBA" id="ARBA00022692"/>
    </source>
</evidence>
<evidence type="ECO:0000259" key="10">
    <source>
        <dbReference type="Pfam" id="PF01699"/>
    </source>
</evidence>
<proteinExistence type="inferred from homology"/>
<sequence length="802" mass="85657">MKKASPDPPDIDSRRSSAPRTSHGTRARSPKRSDASRPADIVTNLPRSFSSKSSTLALQRDKNNSNYNNIITNPTTYTTASTDSRNHGAAANGISPRHSGDDSPFGYPDDFTNKASPLSLENFATSKEASPSGPVVDDAGVVSSSHENGKGNNNPDQKPQMPVFTRFYLTCRMILFHSWVNVLLIFVPIGIVVQALQLNPGIVFAVNAIAIIPLAGLLSHATESVASKLGDTIGALLNVTFGNAVELIIFIALVKNEIRIVQASLLGSILANLLLILGMSFFLGGLRYREQIYNSTVTQMSACLLSLSVISLVLPTAFHASFQNSFKAEDQTLKISRGTSVILLLVYILYLLFQLRSHAYMYESTPQHIVDAESAPGPAIGFFDSSSSEDISDSDADSDSSDSSGGTVRKTMRKVMRAGRRRKSSAASLSTDGLPKIRTSSIGPSHGSEGSVGRPAVPRLNSGGSDDALEEEKSRKHRKHRRRYHKYHKKSKKSTGAGLVDTDDHEPIIGGQVETPLQSGEPRRQDFADQDVAPTGGAIDAVPSNTRARPVSGLRGLSIKSFAPAVFTAPPDSPSMAAAPSSGPVPRVRFGIRRTNSLPDRLNQYGGSVRAPGAMFPAQIPVATVNSGLGVAEKAVENDHLSRTAAILLLLFSTGLVAVCAEFLVGSINEVVATSPLGEIFIGLIILPIVGNAAEHVTAVTVAMKNKMDLAIGVAVGSSIQIALFITPIVVIIGWALDRDMSLYFTLFETVCLFVSTFIVNFLVLDGRSNYLEGALLCATYIIIALVAFFYPNSNEASSMGV</sequence>
<feature type="transmembrane region" description="Helical" evidence="9">
    <location>
        <begin position="710"/>
        <end position="737"/>
    </location>
</feature>
<feature type="transmembrane region" description="Helical" evidence="9">
    <location>
        <begin position="260"/>
        <end position="284"/>
    </location>
</feature>
<feature type="compositionally biased region" description="Polar residues" evidence="8">
    <location>
        <begin position="45"/>
        <end position="57"/>
    </location>
</feature>
<feature type="region of interest" description="Disordered" evidence="8">
    <location>
        <begin position="387"/>
        <end position="550"/>
    </location>
</feature>
<dbReference type="EMBL" id="PUHP01000059">
    <property type="protein sequence ID" value="TQN74035.1"/>
    <property type="molecule type" value="Genomic_DNA"/>
</dbReference>
<keyword evidence="3" id="KW-0813">Transport</keyword>
<feature type="domain" description="Sodium/calcium exchanger membrane region" evidence="10">
    <location>
        <begin position="646"/>
        <end position="789"/>
    </location>
</feature>
<protein>
    <submittedName>
        <fullName evidence="11">Vacuolar calcium ion transporter</fullName>
    </submittedName>
</protein>
<dbReference type="FunFam" id="1.20.1420.30:FF:000011">
    <property type="entry name" value="Vacuolar calcium ion transporter"/>
    <property type="match status" value="1"/>
</dbReference>
<feature type="compositionally biased region" description="Basic residues" evidence="8">
    <location>
        <begin position="475"/>
        <end position="493"/>
    </location>
</feature>
<reference evidence="11 12" key="1">
    <citation type="journal article" date="2019" name="Sci. Rep.">
        <title>Colletotrichum shisoi sp. nov., an anthracnose pathogen of Perilla frutescens in Japan: molecular phylogenetic, morphological and genomic evidence.</title>
        <authorList>
            <person name="Gan P."/>
            <person name="Tsushima A."/>
            <person name="Hiroyama R."/>
            <person name="Narusaka M."/>
            <person name="Takano Y."/>
            <person name="Narusaka Y."/>
            <person name="Kawaradani M."/>
            <person name="Damm U."/>
            <person name="Shirasu K."/>
        </authorList>
    </citation>
    <scope>NUCLEOTIDE SEQUENCE [LARGE SCALE GENOMIC DNA]</scope>
    <source>
        <strain evidence="11 12">PG-2018a</strain>
    </source>
</reference>
<gene>
    <name evidence="11" type="primary">VCX1-1</name>
    <name evidence="11" type="ORF">CSHISOI_01390</name>
</gene>
<evidence type="ECO:0000256" key="2">
    <source>
        <dbReference type="ARBA" id="ARBA00008170"/>
    </source>
</evidence>
<dbReference type="Pfam" id="PF01699">
    <property type="entry name" value="Na_Ca_ex"/>
    <property type="match status" value="2"/>
</dbReference>
<dbReference type="FunFam" id="1.20.1420.30:FF:000016">
    <property type="entry name" value="Membrane bound cation transporter"/>
    <property type="match status" value="1"/>
</dbReference>
<dbReference type="GO" id="GO:0000329">
    <property type="term" value="C:fungal-type vacuole membrane"/>
    <property type="evidence" value="ECO:0007669"/>
    <property type="project" value="TreeGrafter"/>
</dbReference>
<evidence type="ECO:0000256" key="3">
    <source>
        <dbReference type="ARBA" id="ARBA00022448"/>
    </source>
</evidence>
<feature type="transmembrane region" description="Helical" evidence="9">
    <location>
        <begin position="174"/>
        <end position="196"/>
    </location>
</feature>
<dbReference type="GO" id="GO:0015369">
    <property type="term" value="F:calcium:proton antiporter activity"/>
    <property type="evidence" value="ECO:0007669"/>
    <property type="project" value="TreeGrafter"/>
</dbReference>
<dbReference type="PANTHER" id="PTHR31503">
    <property type="entry name" value="VACUOLAR CALCIUM ION TRANSPORTER"/>
    <property type="match status" value="1"/>
</dbReference>
<feature type="transmembrane region" description="Helical" evidence="9">
    <location>
        <begin position="233"/>
        <end position="254"/>
    </location>
</feature>
<keyword evidence="4 9" id="KW-0812">Transmembrane</keyword>
<keyword evidence="12" id="KW-1185">Reference proteome</keyword>
<evidence type="ECO:0000313" key="11">
    <source>
        <dbReference type="EMBL" id="TQN74035.1"/>
    </source>
</evidence>
<evidence type="ECO:0000256" key="1">
    <source>
        <dbReference type="ARBA" id="ARBA00004127"/>
    </source>
</evidence>
<comment type="similarity">
    <text evidence="2">Belongs to the Ca(2+):cation antiporter (CaCA) (TC 2.A.19) family.</text>
</comment>
<feature type="transmembrane region" description="Helical" evidence="9">
    <location>
        <begin position="296"/>
        <end position="315"/>
    </location>
</feature>
<keyword evidence="6" id="KW-0406">Ion transport</keyword>
<feature type="region of interest" description="Disordered" evidence="8">
    <location>
        <begin position="125"/>
        <end position="158"/>
    </location>
</feature>
<comment type="subcellular location">
    <subcellularLocation>
        <location evidence="1">Endomembrane system</location>
        <topology evidence="1">Multi-pass membrane protein</topology>
    </subcellularLocation>
</comment>
<feature type="transmembrane region" description="Helical" evidence="9">
    <location>
        <begin position="335"/>
        <end position="353"/>
    </location>
</feature>
<feature type="transmembrane region" description="Helical" evidence="9">
    <location>
        <begin position="743"/>
        <end position="764"/>
    </location>
</feature>
<dbReference type="Gene3D" id="1.20.1420.30">
    <property type="entry name" value="NCX, central ion-binding region"/>
    <property type="match status" value="2"/>
</dbReference>
<dbReference type="InterPro" id="IPR004837">
    <property type="entry name" value="NaCa_Exmemb"/>
</dbReference>
<feature type="transmembrane region" description="Helical" evidence="9">
    <location>
        <begin position="202"/>
        <end position="221"/>
    </location>
</feature>
<name>A0A5Q4C3Y6_9PEZI</name>
<feature type="compositionally biased region" description="Acidic residues" evidence="8">
    <location>
        <begin position="390"/>
        <end position="400"/>
    </location>
</feature>
<feature type="transmembrane region" description="Helical" evidence="9">
    <location>
        <begin position="771"/>
        <end position="791"/>
    </location>
</feature>
<accession>A0A5Q4C3Y6</accession>
<dbReference type="AlphaFoldDB" id="A0A5Q4C3Y6"/>